<dbReference type="InterPro" id="IPR036701">
    <property type="entry name" value="RraB-like_sf"/>
</dbReference>
<sequence length="110" mass="12636">MYPDDVNGDVFRRLEEDNFDFSIEHPVDFYAIYATEEEADLVARQYATDWKNGQKFKNIETRPSDDGGMELELVPIMMVTFDNVVAFENKLAERTSKVNGYLDGWGVLNG</sequence>
<dbReference type="AlphaFoldDB" id="A0A4R1GNY4"/>
<reference evidence="2 3" key="1">
    <citation type="submission" date="2019-03" db="EMBL/GenBank/DDBJ databases">
        <title>Genomic Encyclopedia of Archaeal and Bacterial Type Strains, Phase II (KMG-II): from individual species to whole genera.</title>
        <authorList>
            <person name="Goeker M."/>
        </authorList>
    </citation>
    <scope>NUCLEOTIDE SEQUENCE [LARGE SCALE GENOMIC DNA]</scope>
    <source>
        <strain evidence="2 3">DSM 27697</strain>
    </source>
</reference>
<feature type="domain" description="Regulator of ribonuclease activity B" evidence="1">
    <location>
        <begin position="5"/>
        <end position="107"/>
    </location>
</feature>
<dbReference type="Gene3D" id="3.30.70.970">
    <property type="entry name" value="RraB-like"/>
    <property type="match status" value="1"/>
</dbReference>
<dbReference type="RefSeq" id="WP_132287641.1">
    <property type="nucleotide sequence ID" value="NZ_SMFU01000007.1"/>
</dbReference>
<dbReference type="EMBL" id="SMFU01000007">
    <property type="protein sequence ID" value="TCK08645.1"/>
    <property type="molecule type" value="Genomic_DNA"/>
</dbReference>
<protein>
    <submittedName>
        <fullName evidence="2">Regulator of ribonuclease activity B</fullName>
    </submittedName>
</protein>
<evidence type="ECO:0000313" key="3">
    <source>
        <dbReference type="Proteomes" id="UP000294546"/>
    </source>
</evidence>
<dbReference type="OrthoDB" id="5769880at2"/>
<evidence type="ECO:0000313" key="2">
    <source>
        <dbReference type="EMBL" id="TCK08645.1"/>
    </source>
</evidence>
<comment type="caution">
    <text evidence="2">The sequence shown here is derived from an EMBL/GenBank/DDBJ whole genome shotgun (WGS) entry which is preliminary data.</text>
</comment>
<accession>A0A4R1GNY4</accession>
<dbReference type="InterPro" id="IPR009671">
    <property type="entry name" value="RraB_dom"/>
</dbReference>
<dbReference type="Pfam" id="PF06877">
    <property type="entry name" value="RraB"/>
    <property type="match status" value="1"/>
</dbReference>
<gene>
    <name evidence="2" type="ORF">CLV83_0736</name>
</gene>
<proteinExistence type="predicted"/>
<evidence type="ECO:0000259" key="1">
    <source>
        <dbReference type="Pfam" id="PF06877"/>
    </source>
</evidence>
<organism evidence="2 3">
    <name type="scientific">Marinobacterium mangrovicola</name>
    <dbReference type="NCBI Taxonomy" id="1476959"/>
    <lineage>
        <taxon>Bacteria</taxon>
        <taxon>Pseudomonadati</taxon>
        <taxon>Pseudomonadota</taxon>
        <taxon>Gammaproteobacteria</taxon>
        <taxon>Oceanospirillales</taxon>
        <taxon>Oceanospirillaceae</taxon>
        <taxon>Marinobacterium</taxon>
    </lineage>
</organism>
<keyword evidence="3" id="KW-1185">Reference proteome</keyword>
<dbReference type="SUPFAM" id="SSF89946">
    <property type="entry name" value="Hypothetical protein VC0424"/>
    <property type="match status" value="1"/>
</dbReference>
<dbReference type="Proteomes" id="UP000294546">
    <property type="component" value="Unassembled WGS sequence"/>
</dbReference>
<name>A0A4R1GNY4_9GAMM</name>